<accession>A0AAV4STI5</accession>
<dbReference type="AlphaFoldDB" id="A0AAV4STI5"/>
<evidence type="ECO:0000313" key="1">
    <source>
        <dbReference type="EMBL" id="GIY36616.1"/>
    </source>
</evidence>
<keyword evidence="2" id="KW-1185">Reference proteome</keyword>
<gene>
    <name evidence="1" type="ORF">CDAR_111241</name>
</gene>
<dbReference type="EMBL" id="BPLQ01008329">
    <property type="protein sequence ID" value="GIY36616.1"/>
    <property type="molecule type" value="Genomic_DNA"/>
</dbReference>
<organism evidence="1 2">
    <name type="scientific">Caerostris darwini</name>
    <dbReference type="NCBI Taxonomy" id="1538125"/>
    <lineage>
        <taxon>Eukaryota</taxon>
        <taxon>Metazoa</taxon>
        <taxon>Ecdysozoa</taxon>
        <taxon>Arthropoda</taxon>
        <taxon>Chelicerata</taxon>
        <taxon>Arachnida</taxon>
        <taxon>Araneae</taxon>
        <taxon>Araneomorphae</taxon>
        <taxon>Entelegynae</taxon>
        <taxon>Araneoidea</taxon>
        <taxon>Araneidae</taxon>
        <taxon>Caerostris</taxon>
    </lineage>
</organism>
<proteinExistence type="predicted"/>
<comment type="caution">
    <text evidence="1">The sequence shown here is derived from an EMBL/GenBank/DDBJ whole genome shotgun (WGS) entry which is preliminary data.</text>
</comment>
<reference evidence="1 2" key="1">
    <citation type="submission" date="2021-06" db="EMBL/GenBank/DDBJ databases">
        <title>Caerostris darwini draft genome.</title>
        <authorList>
            <person name="Kono N."/>
            <person name="Arakawa K."/>
        </authorList>
    </citation>
    <scope>NUCLEOTIDE SEQUENCE [LARGE SCALE GENOMIC DNA]</scope>
</reference>
<evidence type="ECO:0000313" key="2">
    <source>
        <dbReference type="Proteomes" id="UP001054837"/>
    </source>
</evidence>
<dbReference type="Proteomes" id="UP001054837">
    <property type="component" value="Unassembled WGS sequence"/>
</dbReference>
<protein>
    <submittedName>
        <fullName evidence="1">Uncharacterized protein</fullName>
    </submittedName>
</protein>
<sequence length="96" mass="11331">MYVVFDAQIHHNAFPNVISFCTIYVSPRKEKNQSYCRWKFRGLISLYGYCRALYRLGKCTFLAPLRNVYFFSLQQSEDLRKSRFGGYTAVLPHSVF</sequence>
<name>A0AAV4STI5_9ARAC</name>